<accession>J9FXF0</accession>
<gene>
    <name evidence="1" type="ORF">EVA_12236</name>
</gene>
<evidence type="ECO:0000313" key="1">
    <source>
        <dbReference type="EMBL" id="EJW99656.1"/>
    </source>
</evidence>
<name>J9FXF0_9ZZZZ</name>
<dbReference type="EMBL" id="AMCI01003710">
    <property type="protein sequence ID" value="EJW99656.1"/>
    <property type="molecule type" value="Genomic_DNA"/>
</dbReference>
<dbReference type="AlphaFoldDB" id="J9FXF0"/>
<organism evidence="1">
    <name type="scientific">gut metagenome</name>
    <dbReference type="NCBI Taxonomy" id="749906"/>
    <lineage>
        <taxon>unclassified sequences</taxon>
        <taxon>metagenomes</taxon>
        <taxon>organismal metagenomes</taxon>
    </lineage>
</organism>
<proteinExistence type="predicted"/>
<sequence length="70" mass="8409">MNYLLRILSSEGGYKERTHALYGHIEDVYWYVRKKCNVGEVIHIYEEGDFIESVIRQDDEVKRIARKMML</sequence>
<reference evidence="1" key="1">
    <citation type="journal article" date="2012" name="PLoS ONE">
        <title>Gene sets for utilization of primary and secondary nutrition supplies in the distal gut of endangered iberian lynx.</title>
        <authorList>
            <person name="Alcaide M."/>
            <person name="Messina E."/>
            <person name="Richter M."/>
            <person name="Bargiela R."/>
            <person name="Peplies J."/>
            <person name="Huws S.A."/>
            <person name="Newbold C.J."/>
            <person name="Golyshin P.N."/>
            <person name="Simon M.A."/>
            <person name="Lopez G."/>
            <person name="Yakimov M.M."/>
            <person name="Ferrer M."/>
        </authorList>
    </citation>
    <scope>NUCLEOTIDE SEQUENCE</scope>
</reference>
<protein>
    <submittedName>
        <fullName evidence="1">Uncharacterized protein</fullName>
    </submittedName>
</protein>
<comment type="caution">
    <text evidence="1">The sequence shown here is derived from an EMBL/GenBank/DDBJ whole genome shotgun (WGS) entry which is preliminary data.</text>
</comment>